<evidence type="ECO:0000259" key="1">
    <source>
        <dbReference type="Pfam" id="PF08241"/>
    </source>
</evidence>
<dbReference type="GO" id="GO:0008757">
    <property type="term" value="F:S-adenosylmethionine-dependent methyltransferase activity"/>
    <property type="evidence" value="ECO:0007669"/>
    <property type="project" value="InterPro"/>
</dbReference>
<keyword evidence="2" id="KW-0489">Methyltransferase</keyword>
<dbReference type="RefSeq" id="WP_068809047.1">
    <property type="nucleotide sequence ID" value="NZ_MBFM01000005.1"/>
</dbReference>
<dbReference type="InterPro" id="IPR050508">
    <property type="entry name" value="Methyltransf_Superfamily"/>
</dbReference>
<dbReference type="InterPro" id="IPR013216">
    <property type="entry name" value="Methyltransf_11"/>
</dbReference>
<dbReference type="Gene3D" id="3.40.50.150">
    <property type="entry name" value="Vaccinia Virus protein VP39"/>
    <property type="match status" value="1"/>
</dbReference>
<accession>A0A7X7R7Q0</accession>
<evidence type="ECO:0000313" key="3">
    <source>
        <dbReference type="Proteomes" id="UP000536534"/>
    </source>
</evidence>
<comment type="caution">
    <text evidence="2">The sequence shown here is derived from an EMBL/GenBank/DDBJ whole genome shotgun (WGS) entry which is preliminary data.</text>
</comment>
<dbReference type="PANTHER" id="PTHR42912:SF93">
    <property type="entry name" value="N6-ADENOSINE-METHYLTRANSFERASE TMT1A"/>
    <property type="match status" value="1"/>
</dbReference>
<dbReference type="GO" id="GO:0032259">
    <property type="term" value="P:methylation"/>
    <property type="evidence" value="ECO:0007669"/>
    <property type="project" value="UniProtKB-KW"/>
</dbReference>
<organism evidence="2 3">
    <name type="scientific">Thauera phenolivorans</name>
    <dbReference type="NCBI Taxonomy" id="1792543"/>
    <lineage>
        <taxon>Bacteria</taxon>
        <taxon>Pseudomonadati</taxon>
        <taxon>Pseudomonadota</taxon>
        <taxon>Betaproteobacteria</taxon>
        <taxon>Rhodocyclales</taxon>
        <taxon>Zoogloeaceae</taxon>
        <taxon>Thauera</taxon>
    </lineage>
</organism>
<reference evidence="2 3" key="1">
    <citation type="journal article" date="2020" name="Biotechnol. Biofuels">
        <title>New insights from the biogas microbiome by comprehensive genome-resolved metagenomics of nearly 1600 species originating from multiple anaerobic digesters.</title>
        <authorList>
            <person name="Campanaro S."/>
            <person name="Treu L."/>
            <person name="Rodriguez-R L.M."/>
            <person name="Kovalovszki A."/>
            <person name="Ziels R.M."/>
            <person name="Maus I."/>
            <person name="Zhu X."/>
            <person name="Kougias P.G."/>
            <person name="Basile A."/>
            <person name="Luo G."/>
            <person name="Schluter A."/>
            <person name="Konstantinidis K.T."/>
            <person name="Angelidaki I."/>
        </authorList>
    </citation>
    <scope>NUCLEOTIDE SEQUENCE [LARGE SCALE GENOMIC DNA]</scope>
    <source>
        <strain evidence="2">AS06rmzACSIP_256</strain>
    </source>
</reference>
<gene>
    <name evidence="2" type="ORF">GX576_06225</name>
</gene>
<feature type="domain" description="Methyltransferase type 11" evidence="1">
    <location>
        <begin position="45"/>
        <end position="139"/>
    </location>
</feature>
<dbReference type="OrthoDB" id="8769632at2"/>
<dbReference type="Pfam" id="PF08241">
    <property type="entry name" value="Methyltransf_11"/>
    <property type="match status" value="1"/>
</dbReference>
<protein>
    <submittedName>
        <fullName evidence="2">Class I SAM-dependent methyltransferase</fullName>
    </submittedName>
</protein>
<evidence type="ECO:0000313" key="2">
    <source>
        <dbReference type="EMBL" id="NLF53982.1"/>
    </source>
</evidence>
<dbReference type="PANTHER" id="PTHR42912">
    <property type="entry name" value="METHYLTRANSFERASE"/>
    <property type="match status" value="1"/>
</dbReference>
<keyword evidence="2" id="KW-0808">Transferase</keyword>
<dbReference type="CDD" id="cd02440">
    <property type="entry name" value="AdoMet_MTases"/>
    <property type="match status" value="1"/>
</dbReference>
<dbReference type="AlphaFoldDB" id="A0A7X7R7Q0"/>
<dbReference type="Proteomes" id="UP000536534">
    <property type="component" value="Unassembled WGS sequence"/>
</dbReference>
<dbReference type="SUPFAM" id="SSF53335">
    <property type="entry name" value="S-adenosyl-L-methionine-dependent methyltransferases"/>
    <property type="match status" value="1"/>
</dbReference>
<name>A0A7X7R7Q0_9RHOO</name>
<proteinExistence type="predicted"/>
<dbReference type="InterPro" id="IPR029063">
    <property type="entry name" value="SAM-dependent_MTases_sf"/>
</dbReference>
<sequence>MDVQSVTAAYQRYAPFYDVVFGPVFEPGRRHLIEALDCRPGEAVLEVGVGTGLSLPHYPAHARVTGIDLSPHMLERARSRVRRHHLGNVSLHAMDAQALPFADASFDKIAALYVASVVPDPAAMMHELRRVCRPGGEVLVVNHFSRADGWAHAIERRLAPLGRLLGFRPDFPLERFLDAAGMTLADARPVNLFGYWTLLRFQKPAQDERGGGRDDPAVGDQ</sequence>
<dbReference type="EMBL" id="JAAYYV010000165">
    <property type="protein sequence ID" value="NLF53982.1"/>
    <property type="molecule type" value="Genomic_DNA"/>
</dbReference>